<dbReference type="Pfam" id="PF07635">
    <property type="entry name" value="PSCyt1"/>
    <property type="match status" value="1"/>
</dbReference>
<feature type="region of interest" description="Disordered" evidence="1">
    <location>
        <begin position="216"/>
        <end position="264"/>
    </location>
</feature>
<dbReference type="RefSeq" id="WP_377167476.1">
    <property type="nucleotide sequence ID" value="NZ_JBHSMQ010000004.1"/>
</dbReference>
<feature type="transmembrane region" description="Helical" evidence="2">
    <location>
        <begin position="124"/>
        <end position="146"/>
    </location>
</feature>
<accession>A0ABW0KTL3</accession>
<evidence type="ECO:0000256" key="1">
    <source>
        <dbReference type="SAM" id="MobiDB-lite"/>
    </source>
</evidence>
<organism evidence="5 6">
    <name type="scientific">Prosthecobacter fluviatilis</name>
    <dbReference type="NCBI Taxonomy" id="445931"/>
    <lineage>
        <taxon>Bacteria</taxon>
        <taxon>Pseudomonadati</taxon>
        <taxon>Verrucomicrobiota</taxon>
        <taxon>Verrucomicrobiia</taxon>
        <taxon>Verrucomicrobiales</taxon>
        <taxon>Verrucomicrobiaceae</taxon>
        <taxon>Prosthecobacter</taxon>
    </lineage>
</organism>
<dbReference type="Pfam" id="PF09990">
    <property type="entry name" value="DUF2231"/>
    <property type="match status" value="1"/>
</dbReference>
<keyword evidence="2" id="KW-1133">Transmembrane helix</keyword>
<protein>
    <submittedName>
        <fullName evidence="5">C-type cytochrome domain-containing protein</fullName>
    </submittedName>
</protein>
<gene>
    <name evidence="5" type="ORF">ACFQDI_13640</name>
</gene>
<dbReference type="InterPro" id="IPR011429">
    <property type="entry name" value="Cyt_c_Planctomycete-type"/>
</dbReference>
<name>A0ABW0KTL3_9BACT</name>
<dbReference type="Proteomes" id="UP001596052">
    <property type="component" value="Unassembled WGS sequence"/>
</dbReference>
<dbReference type="PANTHER" id="PTHR35889:SF3">
    <property type="entry name" value="F-BOX DOMAIN-CONTAINING PROTEIN"/>
    <property type="match status" value="1"/>
</dbReference>
<feature type="domain" description="Cytochrome C Planctomycete-type" evidence="3">
    <location>
        <begin position="283"/>
        <end position="342"/>
    </location>
</feature>
<dbReference type="EMBL" id="JBHSMQ010000004">
    <property type="protein sequence ID" value="MFC5455902.1"/>
    <property type="molecule type" value="Genomic_DNA"/>
</dbReference>
<evidence type="ECO:0000256" key="2">
    <source>
        <dbReference type="SAM" id="Phobius"/>
    </source>
</evidence>
<evidence type="ECO:0000259" key="3">
    <source>
        <dbReference type="Pfam" id="PF07635"/>
    </source>
</evidence>
<sequence length="387" mass="41247">MSSHSPETDEPKSLTLAWITSILLIVVYVIGLMFFPPLYEAPKGEVSSFVLFIGRFHPILLHLPVGILGVLCLFELICSTQRGEQKYGEASLIMLIIGSAGALLAVFAGIMLSREGGYVGGNFSLHQTMGLLGTAGVLIALVVRLMGMARGSMELLNAYRALYFVSFGIMGLGAHFGGNMSHGNKFLIEHAPAWFKGPTVALEKWMLSFVEKPKAEKSAPPAAEAKTDVAEKPTPPPAPPPAPAPAPAGTPAGTPAPAPVTPAGGNEKLVFQHVILPVLTAKCNKCHSEEKSKGDLRMDTYEMAMKGGENGKNFVAGNLKDSLSIVRILLPDSDDEHMPPEGKDQLTPEEIALLKWWVEQGASGTQKVSDAKFPAELQATVDGILKG</sequence>
<dbReference type="InterPro" id="IPR019251">
    <property type="entry name" value="DUF2231_TM"/>
</dbReference>
<feature type="transmembrane region" description="Helical" evidence="2">
    <location>
        <begin position="158"/>
        <end position="178"/>
    </location>
</feature>
<evidence type="ECO:0000313" key="6">
    <source>
        <dbReference type="Proteomes" id="UP001596052"/>
    </source>
</evidence>
<keyword evidence="6" id="KW-1185">Reference proteome</keyword>
<comment type="caution">
    <text evidence="5">The sequence shown here is derived from an EMBL/GenBank/DDBJ whole genome shotgun (WGS) entry which is preliminary data.</text>
</comment>
<keyword evidence="2" id="KW-0472">Membrane</keyword>
<evidence type="ECO:0000313" key="5">
    <source>
        <dbReference type="EMBL" id="MFC5455902.1"/>
    </source>
</evidence>
<evidence type="ECO:0000259" key="4">
    <source>
        <dbReference type="Pfam" id="PF09990"/>
    </source>
</evidence>
<feature type="domain" description="DUF2231" evidence="4">
    <location>
        <begin position="56"/>
        <end position="181"/>
    </location>
</feature>
<feature type="transmembrane region" description="Helical" evidence="2">
    <location>
        <begin position="16"/>
        <end position="39"/>
    </location>
</feature>
<feature type="compositionally biased region" description="Pro residues" evidence="1">
    <location>
        <begin position="233"/>
        <end position="260"/>
    </location>
</feature>
<dbReference type="PANTHER" id="PTHR35889">
    <property type="entry name" value="CYCLOINULO-OLIGOSACCHARIDE FRUCTANOTRANSFERASE-RELATED"/>
    <property type="match status" value="1"/>
</dbReference>
<reference evidence="6" key="1">
    <citation type="journal article" date="2019" name="Int. J. Syst. Evol. Microbiol.">
        <title>The Global Catalogue of Microorganisms (GCM) 10K type strain sequencing project: providing services to taxonomists for standard genome sequencing and annotation.</title>
        <authorList>
            <consortium name="The Broad Institute Genomics Platform"/>
            <consortium name="The Broad Institute Genome Sequencing Center for Infectious Disease"/>
            <person name="Wu L."/>
            <person name="Ma J."/>
        </authorList>
    </citation>
    <scope>NUCLEOTIDE SEQUENCE [LARGE SCALE GENOMIC DNA]</scope>
    <source>
        <strain evidence="6">CGMCC 4.1469</strain>
    </source>
</reference>
<keyword evidence="2" id="KW-0812">Transmembrane</keyword>
<feature type="transmembrane region" description="Helical" evidence="2">
    <location>
        <begin position="59"/>
        <end position="78"/>
    </location>
</feature>
<proteinExistence type="predicted"/>
<feature type="transmembrane region" description="Helical" evidence="2">
    <location>
        <begin position="90"/>
        <end position="112"/>
    </location>
</feature>